<comment type="caution">
    <text evidence="2">The sequence shown here is derived from an EMBL/GenBank/DDBJ whole genome shotgun (WGS) entry which is preliminary data.</text>
</comment>
<sequence length="318" mass="35876">MAEPAGAIGIALLRRHIGRQFERLRVQAGLTQDQAAERVELSKSTLIRMENGTDGVKFRDVQVRHMLEQYRATDTDREVLMALTAETRLGPRKSWWHDYTETSLPPWFAMYVSLEDSAAVIQYYEQELVPGLLQTKSYAERVMQVPPGFVAADEAARRVQARLERQSLLTRPMAPRLEVAMGEAVLHRLLGMGRAIAEEQLQHLLDVTQRLNVELSIVPWAAGMHGGVASGAFILLHFPRDPITDEPLEPPMAYSDLLTGAMYLTKPAEVDSYRLVWSDVQKNCLDPDASRLLIITFLEGLHSDGEPHSRMVQEQPQR</sequence>
<feature type="domain" description="HTH cro/C1-type" evidence="1">
    <location>
        <begin position="21"/>
        <end position="52"/>
    </location>
</feature>
<accession>A0ABT9P5K2</accession>
<dbReference type="Pfam" id="PF13560">
    <property type="entry name" value="HTH_31"/>
    <property type="match status" value="1"/>
</dbReference>
<evidence type="ECO:0000259" key="1">
    <source>
        <dbReference type="PROSITE" id="PS50943"/>
    </source>
</evidence>
<evidence type="ECO:0000313" key="2">
    <source>
        <dbReference type="EMBL" id="MDP9827964.1"/>
    </source>
</evidence>
<gene>
    <name evidence="2" type="ORF">J2S57_003713</name>
</gene>
<dbReference type="Proteomes" id="UP001235712">
    <property type="component" value="Unassembled WGS sequence"/>
</dbReference>
<dbReference type="InterPro" id="IPR043917">
    <property type="entry name" value="DUF5753"/>
</dbReference>
<reference evidence="2 3" key="1">
    <citation type="submission" date="2023-07" db="EMBL/GenBank/DDBJ databases">
        <title>Sequencing the genomes of 1000 actinobacteria strains.</title>
        <authorList>
            <person name="Klenk H.-P."/>
        </authorList>
    </citation>
    <scope>NUCLEOTIDE SEQUENCE [LARGE SCALE GENOMIC DNA]</scope>
    <source>
        <strain evidence="2 3">DSM 44388</strain>
    </source>
</reference>
<dbReference type="CDD" id="cd00093">
    <property type="entry name" value="HTH_XRE"/>
    <property type="match status" value="1"/>
</dbReference>
<dbReference type="InterPro" id="IPR001387">
    <property type="entry name" value="Cro/C1-type_HTH"/>
</dbReference>
<dbReference type="RefSeq" id="WP_307244656.1">
    <property type="nucleotide sequence ID" value="NZ_JAUSQZ010000001.1"/>
</dbReference>
<evidence type="ECO:0000313" key="3">
    <source>
        <dbReference type="Proteomes" id="UP001235712"/>
    </source>
</evidence>
<name>A0ABT9P5K2_9ACTN</name>
<dbReference type="EMBL" id="JAUSQZ010000001">
    <property type="protein sequence ID" value="MDP9827964.1"/>
    <property type="molecule type" value="Genomic_DNA"/>
</dbReference>
<dbReference type="SUPFAM" id="SSF47413">
    <property type="entry name" value="lambda repressor-like DNA-binding domains"/>
    <property type="match status" value="1"/>
</dbReference>
<dbReference type="SMART" id="SM00530">
    <property type="entry name" value="HTH_XRE"/>
    <property type="match status" value="1"/>
</dbReference>
<dbReference type="Gene3D" id="1.10.260.40">
    <property type="entry name" value="lambda repressor-like DNA-binding domains"/>
    <property type="match status" value="1"/>
</dbReference>
<dbReference type="InterPro" id="IPR010982">
    <property type="entry name" value="Lambda_DNA-bd_dom_sf"/>
</dbReference>
<dbReference type="PROSITE" id="PS50943">
    <property type="entry name" value="HTH_CROC1"/>
    <property type="match status" value="1"/>
</dbReference>
<protein>
    <submittedName>
        <fullName evidence="2">Transcriptional regulator with XRE-family HTH domain</fullName>
    </submittedName>
</protein>
<keyword evidence="3" id="KW-1185">Reference proteome</keyword>
<organism evidence="2 3">
    <name type="scientific">Kineosporia succinea</name>
    <dbReference type="NCBI Taxonomy" id="84632"/>
    <lineage>
        <taxon>Bacteria</taxon>
        <taxon>Bacillati</taxon>
        <taxon>Actinomycetota</taxon>
        <taxon>Actinomycetes</taxon>
        <taxon>Kineosporiales</taxon>
        <taxon>Kineosporiaceae</taxon>
        <taxon>Kineosporia</taxon>
    </lineage>
</organism>
<proteinExistence type="predicted"/>
<dbReference type="Pfam" id="PF19054">
    <property type="entry name" value="DUF5753"/>
    <property type="match status" value="1"/>
</dbReference>